<feature type="transmembrane region" description="Helical" evidence="8">
    <location>
        <begin position="290"/>
        <end position="306"/>
    </location>
</feature>
<dbReference type="AlphaFoldDB" id="A0A5B8L4Z3"/>
<gene>
    <name evidence="10" type="ORF">FQ775_21805</name>
</gene>
<protein>
    <submittedName>
        <fullName evidence="10">MFS transporter</fullName>
    </submittedName>
</protein>
<evidence type="ECO:0000313" key="11">
    <source>
        <dbReference type="Proteomes" id="UP000321389"/>
    </source>
</evidence>
<dbReference type="InterPro" id="IPR020846">
    <property type="entry name" value="MFS_dom"/>
</dbReference>
<evidence type="ECO:0000256" key="2">
    <source>
        <dbReference type="ARBA" id="ARBA00008335"/>
    </source>
</evidence>
<keyword evidence="3" id="KW-0813">Transport</keyword>
<feature type="transmembrane region" description="Helical" evidence="8">
    <location>
        <begin position="344"/>
        <end position="366"/>
    </location>
</feature>
<keyword evidence="11" id="KW-1185">Reference proteome</keyword>
<evidence type="ECO:0000256" key="5">
    <source>
        <dbReference type="ARBA" id="ARBA00022692"/>
    </source>
</evidence>
<dbReference type="Proteomes" id="UP000321389">
    <property type="component" value="Chromosome"/>
</dbReference>
<dbReference type="SUPFAM" id="SSF103473">
    <property type="entry name" value="MFS general substrate transporter"/>
    <property type="match status" value="1"/>
</dbReference>
<evidence type="ECO:0000256" key="3">
    <source>
        <dbReference type="ARBA" id="ARBA00022448"/>
    </source>
</evidence>
<dbReference type="EMBL" id="CP042301">
    <property type="protein sequence ID" value="QDZ02793.1"/>
    <property type="molecule type" value="Genomic_DNA"/>
</dbReference>
<evidence type="ECO:0000256" key="7">
    <source>
        <dbReference type="ARBA" id="ARBA00023136"/>
    </source>
</evidence>
<evidence type="ECO:0000259" key="9">
    <source>
        <dbReference type="PROSITE" id="PS50850"/>
    </source>
</evidence>
<feature type="transmembrane region" description="Helical" evidence="8">
    <location>
        <begin position="259"/>
        <end position="278"/>
    </location>
</feature>
<keyword evidence="4" id="KW-1003">Cell membrane</keyword>
<accession>A0A5B8L4Z3</accession>
<dbReference type="Pfam" id="PF07690">
    <property type="entry name" value="MFS_1"/>
    <property type="match status" value="1"/>
</dbReference>
<dbReference type="GO" id="GO:0022857">
    <property type="term" value="F:transmembrane transporter activity"/>
    <property type="evidence" value="ECO:0007669"/>
    <property type="project" value="InterPro"/>
</dbReference>
<keyword evidence="5 8" id="KW-0812">Transmembrane</keyword>
<keyword evidence="6 8" id="KW-1133">Transmembrane helix</keyword>
<evidence type="ECO:0000313" key="10">
    <source>
        <dbReference type="EMBL" id="QDZ02793.1"/>
    </source>
</evidence>
<evidence type="ECO:0000256" key="6">
    <source>
        <dbReference type="ARBA" id="ARBA00022989"/>
    </source>
</evidence>
<evidence type="ECO:0000256" key="4">
    <source>
        <dbReference type="ARBA" id="ARBA00022475"/>
    </source>
</evidence>
<reference evidence="10" key="1">
    <citation type="submission" date="2020-04" db="EMBL/GenBank/DDBJ databases">
        <title>Nitratireductor sp. nov. isolated from mangrove soil.</title>
        <authorList>
            <person name="Ye Y."/>
        </authorList>
    </citation>
    <scope>NUCLEOTIDE SEQUENCE</scope>
    <source>
        <strain evidence="10">SY7</strain>
    </source>
</reference>
<dbReference type="PANTHER" id="PTHR43271:SF2">
    <property type="entry name" value="BLL2771 PROTEIN"/>
    <property type="match status" value="1"/>
</dbReference>
<dbReference type="CDD" id="cd17324">
    <property type="entry name" value="MFS_NepI_like"/>
    <property type="match status" value="1"/>
</dbReference>
<dbReference type="InterPro" id="IPR011701">
    <property type="entry name" value="MFS"/>
</dbReference>
<dbReference type="PANTHER" id="PTHR43271">
    <property type="entry name" value="BLL2771 PROTEIN"/>
    <property type="match status" value="1"/>
</dbReference>
<feature type="transmembrane region" description="Helical" evidence="8">
    <location>
        <begin position="109"/>
        <end position="133"/>
    </location>
</feature>
<dbReference type="PROSITE" id="PS50850">
    <property type="entry name" value="MFS"/>
    <property type="match status" value="1"/>
</dbReference>
<feature type="transmembrane region" description="Helical" evidence="8">
    <location>
        <begin position="54"/>
        <end position="78"/>
    </location>
</feature>
<evidence type="ECO:0000256" key="1">
    <source>
        <dbReference type="ARBA" id="ARBA00004651"/>
    </source>
</evidence>
<dbReference type="RefSeq" id="WP_146301428.1">
    <property type="nucleotide sequence ID" value="NZ_CP042301.2"/>
</dbReference>
<name>A0A5B8L4Z3_9HYPH</name>
<feature type="transmembrane region" description="Helical" evidence="8">
    <location>
        <begin position="85"/>
        <end position="103"/>
    </location>
</feature>
<feature type="transmembrane region" description="Helical" evidence="8">
    <location>
        <begin position="145"/>
        <end position="166"/>
    </location>
</feature>
<dbReference type="InterPro" id="IPR036259">
    <property type="entry name" value="MFS_trans_sf"/>
</dbReference>
<feature type="transmembrane region" description="Helical" evidence="8">
    <location>
        <begin position="312"/>
        <end position="332"/>
    </location>
</feature>
<dbReference type="GO" id="GO:0005886">
    <property type="term" value="C:plasma membrane"/>
    <property type="evidence" value="ECO:0007669"/>
    <property type="project" value="UniProtKB-SubCell"/>
</dbReference>
<sequence length="400" mass="41589">MTVEKVAARRHPAMTAHAWHYGVIALIAFLTLVDLFAAQAILPSLVKEFDVSPAAMGFAVNASTFGMAAAGLAVAFFGRNLDRRNGIWISLVILALPTTLLAFTHDLTLFAVLRVAQGVCMATAFTLTMAYLAEHFEAGAATGVLAAYVTGNVASNFFGRLLSAAVAETLGLSLNFLTFAGLNLAGAIVVWVTLSRNEDLLTTESSGAAVSGGAWKLPLADAQLRASFAIGFLILFVFIGTFTYVNFHLTAQPLSLSPMALGLVYFVFLPSMVTTPLAGRLTTRLGARHGILATLALAVAGLAMLISPSLPAVLAGLMLVAVGTFLAQAMATGHVSRTARSERAAASGIYLASYYAGGLAGGFVLGITYDGFGWNACVAVLAAATLVAMFVARRLSSPDA</sequence>
<feature type="transmembrane region" description="Helical" evidence="8">
    <location>
        <begin position="172"/>
        <end position="194"/>
    </location>
</feature>
<feature type="transmembrane region" description="Helical" evidence="8">
    <location>
        <begin position="21"/>
        <end position="42"/>
    </location>
</feature>
<feature type="transmembrane region" description="Helical" evidence="8">
    <location>
        <begin position="372"/>
        <end position="392"/>
    </location>
</feature>
<dbReference type="KEGG" id="niy:FQ775_21805"/>
<dbReference type="Gene3D" id="1.20.1250.20">
    <property type="entry name" value="MFS general substrate transporter like domains"/>
    <property type="match status" value="1"/>
</dbReference>
<organism evidence="10 11">
    <name type="scientific">Nitratireductor mangrovi</name>
    <dbReference type="NCBI Taxonomy" id="2599600"/>
    <lineage>
        <taxon>Bacteria</taxon>
        <taxon>Pseudomonadati</taxon>
        <taxon>Pseudomonadota</taxon>
        <taxon>Alphaproteobacteria</taxon>
        <taxon>Hyphomicrobiales</taxon>
        <taxon>Phyllobacteriaceae</taxon>
        <taxon>Nitratireductor</taxon>
    </lineage>
</organism>
<keyword evidence="7 8" id="KW-0472">Membrane</keyword>
<feature type="domain" description="Major facilitator superfamily (MFS) profile" evidence="9">
    <location>
        <begin position="20"/>
        <end position="400"/>
    </location>
</feature>
<proteinExistence type="inferred from homology"/>
<dbReference type="OrthoDB" id="63984at2"/>
<feature type="transmembrane region" description="Helical" evidence="8">
    <location>
        <begin position="226"/>
        <end position="247"/>
    </location>
</feature>
<comment type="similarity">
    <text evidence="2">Belongs to the major facilitator superfamily.</text>
</comment>
<evidence type="ECO:0000256" key="8">
    <source>
        <dbReference type="SAM" id="Phobius"/>
    </source>
</evidence>
<comment type="subcellular location">
    <subcellularLocation>
        <location evidence="1">Cell membrane</location>
        <topology evidence="1">Multi-pass membrane protein</topology>
    </subcellularLocation>
</comment>